<dbReference type="InterPro" id="IPR029064">
    <property type="entry name" value="Ribosomal_eL30-like_sf"/>
</dbReference>
<evidence type="ECO:0000313" key="2">
    <source>
        <dbReference type="Proteomes" id="UP000051181"/>
    </source>
</evidence>
<dbReference type="Gene3D" id="3.30.1330.30">
    <property type="match status" value="1"/>
</dbReference>
<comment type="caution">
    <text evidence="1">The sequence shown here is derived from an EMBL/GenBank/DDBJ whole genome shotgun (WGS) entry which is preliminary data.</text>
</comment>
<dbReference type="GeneID" id="65915894"/>
<dbReference type="Proteomes" id="UP000051181">
    <property type="component" value="Unassembled WGS sequence"/>
</dbReference>
<organism evidence="1 2">
    <name type="scientific">Loigolactobacillus coryniformis subsp. coryniformis KCTC 3167 = DSM 20001</name>
    <dbReference type="NCBI Taxonomy" id="913848"/>
    <lineage>
        <taxon>Bacteria</taxon>
        <taxon>Bacillati</taxon>
        <taxon>Bacillota</taxon>
        <taxon>Bacilli</taxon>
        <taxon>Lactobacillales</taxon>
        <taxon>Lactobacillaceae</taxon>
        <taxon>Loigolactobacillus</taxon>
    </lineage>
</organism>
<dbReference type="eggNOG" id="COG5506">
    <property type="taxonomic scope" value="Bacteria"/>
</dbReference>
<sequence length="125" mass="14320">MADDIQDYLKSHVFGQPQLKPDEKRSFLGNFRERVALALMIQQLRTVKAESLVRNVLTRYPGLRIYINGRMGKTLINRYLKVAVELDYPFTILAQNGMRVSQPLTEQDFGLVIAGTQKITRPIVL</sequence>
<evidence type="ECO:0000313" key="1">
    <source>
        <dbReference type="EMBL" id="KRK19099.1"/>
    </source>
</evidence>
<protein>
    <recommendedName>
        <fullName evidence="3">DUF1694 domain-containing protein</fullName>
    </recommendedName>
</protein>
<reference evidence="1 2" key="1">
    <citation type="journal article" date="2015" name="Genome Announc.">
        <title>Expanding the biotechnology potential of lactobacilli through comparative genomics of 213 strains and associated genera.</title>
        <authorList>
            <person name="Sun Z."/>
            <person name="Harris H.M."/>
            <person name="McCann A."/>
            <person name="Guo C."/>
            <person name="Argimon S."/>
            <person name="Zhang W."/>
            <person name="Yang X."/>
            <person name="Jeffery I.B."/>
            <person name="Cooney J.C."/>
            <person name="Kagawa T.F."/>
            <person name="Liu W."/>
            <person name="Song Y."/>
            <person name="Salvetti E."/>
            <person name="Wrobel A."/>
            <person name="Rasinkangas P."/>
            <person name="Parkhill J."/>
            <person name="Rea M.C."/>
            <person name="O'Sullivan O."/>
            <person name="Ritari J."/>
            <person name="Douillard F.P."/>
            <person name="Paul Ross R."/>
            <person name="Yang R."/>
            <person name="Briner A.E."/>
            <person name="Felis G.E."/>
            <person name="de Vos W.M."/>
            <person name="Barrangou R."/>
            <person name="Klaenhammer T.R."/>
            <person name="Caufield P.W."/>
            <person name="Cui Y."/>
            <person name="Zhang H."/>
            <person name="O'Toole P.W."/>
        </authorList>
    </citation>
    <scope>NUCLEOTIDE SEQUENCE [LARGE SCALE GENOMIC DNA]</scope>
    <source>
        <strain evidence="1 2">DSM 20001</strain>
    </source>
</reference>
<dbReference type="InterPro" id="IPR012543">
    <property type="entry name" value="DUF1694"/>
</dbReference>
<dbReference type="Pfam" id="PF07997">
    <property type="entry name" value="DUF1694"/>
    <property type="match status" value="1"/>
</dbReference>
<evidence type="ECO:0008006" key="3">
    <source>
        <dbReference type="Google" id="ProtNLM"/>
    </source>
</evidence>
<dbReference type="EMBL" id="AZCN01000003">
    <property type="protein sequence ID" value="KRK19099.1"/>
    <property type="molecule type" value="Genomic_DNA"/>
</dbReference>
<dbReference type="SUPFAM" id="SSF160515">
    <property type="entry name" value="YueI-like"/>
    <property type="match status" value="1"/>
</dbReference>
<name>A0A0R1FBL3_9LACO</name>
<dbReference type="PATRIC" id="fig|913848.6.peg.1173"/>
<proteinExistence type="predicted"/>
<gene>
    <name evidence="1" type="ORF">FD22_GL001137</name>
</gene>
<dbReference type="AlphaFoldDB" id="A0A0R1FBL3"/>
<dbReference type="RefSeq" id="WP_010011379.1">
    <property type="nucleotide sequence ID" value="NZ_AZCN01000003.1"/>
</dbReference>
<accession>A0A0R1FBL3</accession>